<dbReference type="InterPro" id="IPR019534">
    <property type="entry name" value="DUF2452"/>
</dbReference>
<accession>A0A934VAS2</accession>
<dbReference type="EMBL" id="JAENII010000004">
    <property type="protein sequence ID" value="MBK1826623.1"/>
    <property type="molecule type" value="Genomic_DNA"/>
</dbReference>
<gene>
    <name evidence="1" type="ORF">JIN81_06310</name>
</gene>
<organism evidence="1 2">
    <name type="scientific">Haloferula rosea</name>
    <dbReference type="NCBI Taxonomy" id="490093"/>
    <lineage>
        <taxon>Bacteria</taxon>
        <taxon>Pseudomonadati</taxon>
        <taxon>Verrucomicrobiota</taxon>
        <taxon>Verrucomicrobiia</taxon>
        <taxon>Verrucomicrobiales</taxon>
        <taxon>Verrucomicrobiaceae</taxon>
        <taxon>Haloferula</taxon>
    </lineage>
</organism>
<evidence type="ECO:0000313" key="2">
    <source>
        <dbReference type="Proteomes" id="UP000658278"/>
    </source>
</evidence>
<name>A0A934VAS2_9BACT</name>
<comment type="caution">
    <text evidence="1">The sequence shown here is derived from an EMBL/GenBank/DDBJ whole genome shotgun (WGS) entry which is preliminary data.</text>
</comment>
<keyword evidence="2" id="KW-1185">Reference proteome</keyword>
<dbReference type="Pfam" id="PF10504">
    <property type="entry name" value="DUF2452"/>
    <property type="match status" value="1"/>
</dbReference>
<dbReference type="AlphaFoldDB" id="A0A934VAS2"/>
<evidence type="ECO:0000313" key="1">
    <source>
        <dbReference type="EMBL" id="MBK1826623.1"/>
    </source>
</evidence>
<sequence length="139" mass="16106">MSDAPNALAYLPYPASTLSPPIVPTDLSNFKARGISQVERDLQQKLVELRESYMAAIDHFNWNKLVYEAEIHFEPVVGESYHLYETRGRRVLSMIGPNEWPMRHLASFRLNVDRQWQLIETADDIDPRSFFGTQVEEPQ</sequence>
<protein>
    <submittedName>
        <fullName evidence="1">DUF2452 domain-containing protein</fullName>
    </submittedName>
</protein>
<dbReference type="Proteomes" id="UP000658278">
    <property type="component" value="Unassembled WGS sequence"/>
</dbReference>
<dbReference type="RefSeq" id="WP_200277769.1">
    <property type="nucleotide sequence ID" value="NZ_JAENII010000004.1"/>
</dbReference>
<proteinExistence type="predicted"/>
<reference evidence="1" key="1">
    <citation type="submission" date="2021-01" db="EMBL/GenBank/DDBJ databases">
        <title>Modified the classification status of verrucomicrobia.</title>
        <authorList>
            <person name="Feng X."/>
        </authorList>
    </citation>
    <scope>NUCLEOTIDE SEQUENCE</scope>
    <source>
        <strain evidence="1">KCTC 22201</strain>
    </source>
</reference>